<comment type="caution">
    <text evidence="2">The sequence shown here is derived from an EMBL/GenBank/DDBJ whole genome shotgun (WGS) entry which is preliminary data.</text>
</comment>
<dbReference type="Proteomes" id="UP000075442">
    <property type="component" value="Unassembled WGS sequence"/>
</dbReference>
<name>A0A150NL35_STRMT</name>
<dbReference type="AlphaFoldDB" id="A0A150NL35"/>
<dbReference type="InterPro" id="IPR027417">
    <property type="entry name" value="P-loop_NTPase"/>
</dbReference>
<dbReference type="Gene3D" id="3.40.50.300">
    <property type="entry name" value="P-loop containing nucleotide triphosphate hydrolases"/>
    <property type="match status" value="1"/>
</dbReference>
<dbReference type="InterPro" id="IPR027785">
    <property type="entry name" value="UvrD-like_helicase_C"/>
</dbReference>
<protein>
    <submittedName>
        <fullName evidence="2">ATP-dependent nuclease, subunit A</fullName>
    </submittedName>
</protein>
<proteinExistence type="predicted"/>
<dbReference type="PATRIC" id="fig|28037.235.peg.1674"/>
<gene>
    <name evidence="2" type="ORF">SMIM3I_01148</name>
</gene>
<organism evidence="2 3">
    <name type="scientific">Streptococcus mitis</name>
    <dbReference type="NCBI Taxonomy" id="28037"/>
    <lineage>
        <taxon>Bacteria</taxon>
        <taxon>Bacillati</taxon>
        <taxon>Bacillota</taxon>
        <taxon>Bacilli</taxon>
        <taxon>Lactobacillales</taxon>
        <taxon>Streptococcaceae</taxon>
        <taxon>Streptococcus</taxon>
        <taxon>Streptococcus mitis group</taxon>
    </lineage>
</organism>
<reference evidence="2 3" key="1">
    <citation type="submission" date="2016-01" db="EMBL/GenBank/DDBJ databases">
        <title>Highly variable Streptococcus oralis 1 are common among viridans streptococci isolated from primates.</title>
        <authorList>
            <person name="Denapaite D."/>
            <person name="Rieger M."/>
            <person name="Koendgen S."/>
            <person name="Brueckner R."/>
            <person name="Ochigava I."/>
            <person name="Kappeler P."/>
            <person name="Maetz-Rensing K."/>
            <person name="Leendertz F."/>
        </authorList>
    </citation>
    <scope>NUCLEOTIDE SEQUENCE [LARGE SCALE GENOMIC DNA]</scope>
    <source>
        <strain evidence="2 3">M3-1</strain>
    </source>
</reference>
<dbReference type="Pfam" id="PF13538">
    <property type="entry name" value="UvrD_C_2"/>
    <property type="match status" value="1"/>
</dbReference>
<evidence type="ECO:0000259" key="1">
    <source>
        <dbReference type="Pfam" id="PF13538"/>
    </source>
</evidence>
<feature type="domain" description="UvrD-like helicase C-terminal" evidence="1">
    <location>
        <begin position="13"/>
        <end position="36"/>
    </location>
</feature>
<dbReference type="SUPFAM" id="SSF52540">
    <property type="entry name" value="P-loop containing nucleoside triphosphate hydrolases"/>
    <property type="match status" value="1"/>
</dbReference>
<dbReference type="EMBL" id="LROU01000121">
    <property type="protein sequence ID" value="KYF34175.1"/>
    <property type="molecule type" value="Genomic_DNA"/>
</dbReference>
<evidence type="ECO:0000313" key="2">
    <source>
        <dbReference type="EMBL" id="KYF34175.1"/>
    </source>
</evidence>
<sequence>MTYRQNEEELQLASYSEQMRLLYVAMTRAEKKLYLIGKGSREKAGSQGIPSS</sequence>
<accession>A0A150NL35</accession>
<evidence type="ECO:0000313" key="3">
    <source>
        <dbReference type="Proteomes" id="UP000075442"/>
    </source>
</evidence>